<evidence type="ECO:0000313" key="3">
    <source>
        <dbReference type="Proteomes" id="UP001497482"/>
    </source>
</evidence>
<feature type="region of interest" description="Disordered" evidence="1">
    <location>
        <begin position="50"/>
        <end position="145"/>
    </location>
</feature>
<dbReference type="Proteomes" id="UP001497482">
    <property type="component" value="Chromosome 11"/>
</dbReference>
<protein>
    <submittedName>
        <fullName evidence="2">Uncharacterized protein</fullName>
    </submittedName>
</protein>
<feature type="compositionally biased region" description="Polar residues" evidence="1">
    <location>
        <begin position="15"/>
        <end position="26"/>
    </location>
</feature>
<dbReference type="AlphaFoldDB" id="A0AAV2JCP8"/>
<proteinExistence type="predicted"/>
<keyword evidence="3" id="KW-1185">Reference proteome</keyword>
<sequence>MTLKDDFRSGGRRSGISQHASISPVFSSDPAFDISSEKVTLIIVRSVKAKERPKEEIQKKKKDTPESQTIVQTRELGLSAGDEDELGGGKRRKTRPQADDPAELWVQRRHQRRQNKLKEKERENRTVFVGNLPLSATKKVPPSKG</sequence>
<evidence type="ECO:0000256" key="1">
    <source>
        <dbReference type="SAM" id="MobiDB-lite"/>
    </source>
</evidence>
<evidence type="ECO:0000313" key="2">
    <source>
        <dbReference type="EMBL" id="CAL1574266.1"/>
    </source>
</evidence>
<feature type="region of interest" description="Disordered" evidence="1">
    <location>
        <begin position="1"/>
        <end position="30"/>
    </location>
</feature>
<feature type="compositionally biased region" description="Basic and acidic residues" evidence="1">
    <location>
        <begin position="116"/>
        <end position="125"/>
    </location>
</feature>
<accession>A0AAV2JCP8</accession>
<dbReference type="EMBL" id="OZ035833">
    <property type="protein sequence ID" value="CAL1574266.1"/>
    <property type="molecule type" value="Genomic_DNA"/>
</dbReference>
<name>A0AAV2JCP8_KNICA</name>
<gene>
    <name evidence="2" type="ORF">KC01_LOCUS6009</name>
</gene>
<reference evidence="2 3" key="1">
    <citation type="submission" date="2024-04" db="EMBL/GenBank/DDBJ databases">
        <authorList>
            <person name="Waldvogel A.-M."/>
            <person name="Schoenle A."/>
        </authorList>
    </citation>
    <scope>NUCLEOTIDE SEQUENCE [LARGE SCALE GENOMIC DNA]</scope>
</reference>
<organism evidence="2 3">
    <name type="scientific">Knipowitschia caucasica</name>
    <name type="common">Caucasian dwarf goby</name>
    <name type="synonym">Pomatoschistus caucasicus</name>
    <dbReference type="NCBI Taxonomy" id="637954"/>
    <lineage>
        <taxon>Eukaryota</taxon>
        <taxon>Metazoa</taxon>
        <taxon>Chordata</taxon>
        <taxon>Craniata</taxon>
        <taxon>Vertebrata</taxon>
        <taxon>Euteleostomi</taxon>
        <taxon>Actinopterygii</taxon>
        <taxon>Neopterygii</taxon>
        <taxon>Teleostei</taxon>
        <taxon>Neoteleostei</taxon>
        <taxon>Acanthomorphata</taxon>
        <taxon>Gobiaria</taxon>
        <taxon>Gobiiformes</taxon>
        <taxon>Gobioidei</taxon>
        <taxon>Gobiidae</taxon>
        <taxon>Gobiinae</taxon>
        <taxon>Knipowitschia</taxon>
    </lineage>
</organism>